<gene>
    <name evidence="1" type="ORF">MRB53_010678</name>
</gene>
<protein>
    <submittedName>
        <fullName evidence="1">Uncharacterized protein</fullName>
    </submittedName>
</protein>
<dbReference type="Proteomes" id="UP001234297">
    <property type="component" value="Chromosome 3"/>
</dbReference>
<comment type="caution">
    <text evidence="1">The sequence shown here is derived from an EMBL/GenBank/DDBJ whole genome shotgun (WGS) entry which is preliminary data.</text>
</comment>
<evidence type="ECO:0000313" key="2">
    <source>
        <dbReference type="Proteomes" id="UP001234297"/>
    </source>
</evidence>
<sequence length="309" mass="35708">MGRGQKINAWTSKVGELKKEVKRMLITSKGSVEEMNMIDEIQRLGVAYHFEKEINDALEHIYDANVDYDDLKTVALRFRLLRREGCNIPCDVFNKFKDGGSNFKEGLISDVEGLLSLYEAAFYGTHGEDTLDEAISFTRGRLASLMTHLDGPLAAQVGHALELPMSKRIPRLEARFYISLFQQQKQPNDVLLELVKLDFNLVQSMHRIELKELTRWWKDIDIAAKYPFARDRLVEGYLWILGVYFEPQYARARNLMVKMFKLISVVDDIFDVDGTFEDLLVFRDAIQRFELCTLIFPALPSNLRSRLLT</sequence>
<name>A0ACC2LTM9_PERAE</name>
<evidence type="ECO:0000313" key="1">
    <source>
        <dbReference type="EMBL" id="KAJ8636411.1"/>
    </source>
</evidence>
<keyword evidence="2" id="KW-1185">Reference proteome</keyword>
<organism evidence="1 2">
    <name type="scientific">Persea americana</name>
    <name type="common">Avocado</name>
    <dbReference type="NCBI Taxonomy" id="3435"/>
    <lineage>
        <taxon>Eukaryota</taxon>
        <taxon>Viridiplantae</taxon>
        <taxon>Streptophyta</taxon>
        <taxon>Embryophyta</taxon>
        <taxon>Tracheophyta</taxon>
        <taxon>Spermatophyta</taxon>
        <taxon>Magnoliopsida</taxon>
        <taxon>Magnoliidae</taxon>
        <taxon>Laurales</taxon>
        <taxon>Lauraceae</taxon>
        <taxon>Persea</taxon>
    </lineage>
</organism>
<reference evidence="1 2" key="1">
    <citation type="journal article" date="2022" name="Hortic Res">
        <title>A haplotype resolved chromosomal level avocado genome allows analysis of novel avocado genes.</title>
        <authorList>
            <person name="Nath O."/>
            <person name="Fletcher S.J."/>
            <person name="Hayward A."/>
            <person name="Shaw L.M."/>
            <person name="Masouleh A.K."/>
            <person name="Furtado A."/>
            <person name="Henry R.J."/>
            <person name="Mitter N."/>
        </authorList>
    </citation>
    <scope>NUCLEOTIDE SEQUENCE [LARGE SCALE GENOMIC DNA]</scope>
    <source>
        <strain evidence="2">cv. Hass</strain>
    </source>
</reference>
<proteinExistence type="predicted"/>
<accession>A0ACC2LTM9</accession>
<dbReference type="EMBL" id="CM056811">
    <property type="protein sequence ID" value="KAJ8636411.1"/>
    <property type="molecule type" value="Genomic_DNA"/>
</dbReference>